<accession>A0A8S5T3K4</accession>
<evidence type="ECO:0000259" key="1">
    <source>
        <dbReference type="PROSITE" id="PS50943"/>
    </source>
</evidence>
<name>A0A8S5T3K4_9CAUD</name>
<dbReference type="CDD" id="cd00093">
    <property type="entry name" value="HTH_XRE"/>
    <property type="match status" value="1"/>
</dbReference>
<protein>
    <submittedName>
        <fullName evidence="2">LAMBDA REPRESSOR (TRIPLE MUTANT)/DNA COMPLEX-DNA COMPLEX, DOUBLE HELIX, TRANSCRIPTION-DNA.1A</fullName>
    </submittedName>
</protein>
<dbReference type="InterPro" id="IPR010982">
    <property type="entry name" value="Lambda_DNA-bd_dom_sf"/>
</dbReference>
<dbReference type="Pfam" id="PF13443">
    <property type="entry name" value="HTH_26"/>
    <property type="match status" value="1"/>
</dbReference>
<reference evidence="2" key="1">
    <citation type="journal article" date="2021" name="Proc. Natl. Acad. Sci. U.S.A.">
        <title>A Catalog of Tens of Thousands of Viruses from Human Metagenomes Reveals Hidden Associations with Chronic Diseases.</title>
        <authorList>
            <person name="Tisza M.J."/>
            <person name="Buck C.B."/>
        </authorList>
    </citation>
    <scope>NUCLEOTIDE SEQUENCE</scope>
    <source>
        <strain evidence="2">CtXYk3</strain>
    </source>
</reference>
<dbReference type="SUPFAM" id="SSF47413">
    <property type="entry name" value="lambda repressor-like DNA-binding domains"/>
    <property type="match status" value="1"/>
</dbReference>
<sequence>MEQSKIIKMIMGFKGVKNSELAKALNKSPSNLFQIFSRDNFRVQELEEIADALNCDIKITWIDRESGKEF</sequence>
<proteinExistence type="predicted"/>
<evidence type="ECO:0000313" key="2">
    <source>
        <dbReference type="EMBL" id="DAF57917.1"/>
    </source>
</evidence>
<dbReference type="EMBL" id="BK032743">
    <property type="protein sequence ID" value="DAF57917.1"/>
    <property type="molecule type" value="Genomic_DNA"/>
</dbReference>
<organism evidence="2">
    <name type="scientific">Siphoviridae sp. ctXYk3</name>
    <dbReference type="NCBI Taxonomy" id="2827886"/>
    <lineage>
        <taxon>Viruses</taxon>
        <taxon>Duplodnaviria</taxon>
        <taxon>Heunggongvirae</taxon>
        <taxon>Uroviricota</taxon>
        <taxon>Caudoviricetes</taxon>
    </lineage>
</organism>
<dbReference type="PROSITE" id="PS50943">
    <property type="entry name" value="HTH_CROC1"/>
    <property type="match status" value="1"/>
</dbReference>
<dbReference type="Gene3D" id="1.10.260.40">
    <property type="entry name" value="lambda repressor-like DNA-binding domains"/>
    <property type="match status" value="1"/>
</dbReference>
<dbReference type="InterPro" id="IPR001387">
    <property type="entry name" value="Cro/C1-type_HTH"/>
</dbReference>
<dbReference type="GO" id="GO:0003677">
    <property type="term" value="F:DNA binding"/>
    <property type="evidence" value="ECO:0007669"/>
    <property type="project" value="InterPro"/>
</dbReference>
<feature type="domain" description="HTH cro/C1-type" evidence="1">
    <location>
        <begin position="19"/>
        <end position="62"/>
    </location>
</feature>